<dbReference type="EMBL" id="NSIT01000170">
    <property type="protein sequence ID" value="PJE78490.1"/>
    <property type="molecule type" value="Genomic_DNA"/>
</dbReference>
<organism evidence="1">
    <name type="scientific">invertebrate metagenome</name>
    <dbReference type="NCBI Taxonomy" id="1711999"/>
    <lineage>
        <taxon>unclassified sequences</taxon>
        <taxon>metagenomes</taxon>
        <taxon>organismal metagenomes</taxon>
    </lineage>
</organism>
<sequence>MSKSEIFNYHITYVFFNFKNASIYIFLVNETTDLSDKIIAYLSILDFSIQEIENSTFDESHETEKYIILEMNSQQLLTILPECIAIIEACIDETIPVTTAADQKNTIAAIAQTHTTDLNLY</sequence>
<gene>
    <name evidence="1" type="ORF">CI610_02564</name>
</gene>
<proteinExistence type="predicted"/>
<protein>
    <submittedName>
        <fullName evidence="1">Uncharacterized protein</fullName>
    </submittedName>
</protein>
<comment type="caution">
    <text evidence="1">The sequence shown here is derived from an EMBL/GenBank/DDBJ whole genome shotgun (WGS) entry which is preliminary data.</text>
</comment>
<reference evidence="1" key="1">
    <citation type="journal article" date="2017" name="Appl. Environ. Microbiol.">
        <title>Molecular characterization of an Endozoicomonas-like organism causing infection in king scallop Pecten maximus L.</title>
        <authorList>
            <person name="Cano I."/>
            <person name="van Aerle R."/>
            <person name="Ross S."/>
            <person name="Verner-Jeffreys D.W."/>
            <person name="Paley R.K."/>
            <person name="Rimmer G."/>
            <person name="Ryder D."/>
            <person name="Hooper P."/>
            <person name="Stone D."/>
            <person name="Feist S.W."/>
        </authorList>
    </citation>
    <scope>NUCLEOTIDE SEQUENCE</scope>
</reference>
<evidence type="ECO:0000313" key="1">
    <source>
        <dbReference type="EMBL" id="PJE78490.1"/>
    </source>
</evidence>
<accession>A0A2H9T5J1</accession>
<dbReference type="AlphaFoldDB" id="A0A2H9T5J1"/>
<name>A0A2H9T5J1_9ZZZZ</name>